<proteinExistence type="predicted"/>
<dbReference type="AlphaFoldDB" id="A0A7C8ZI67"/>
<evidence type="ECO:0008006" key="2">
    <source>
        <dbReference type="Google" id="ProtNLM"/>
    </source>
</evidence>
<accession>A0A7C8ZI67</accession>
<protein>
    <recommendedName>
        <fullName evidence="2">RNase H type-1 domain-containing protein</fullName>
    </recommendedName>
</protein>
<reference evidence="1" key="2">
    <citation type="submission" date="2020-07" db="EMBL/GenBank/DDBJ databases">
        <authorList>
            <person name="Vera ALvarez R."/>
            <person name="Arias-Moreno D.M."/>
            <person name="Jimenez-Jacinto V."/>
            <person name="Jimenez-Bremont J.F."/>
            <person name="Swaminathan K."/>
            <person name="Moose S.P."/>
            <person name="Guerrero-Gonzalez M.L."/>
            <person name="Marino-Ramirez L."/>
            <person name="Landsman D."/>
            <person name="Rodriguez-Kessler M."/>
            <person name="Delgado-Sanchez P."/>
        </authorList>
    </citation>
    <scope>NUCLEOTIDE SEQUENCE</scope>
    <source>
        <tissue evidence="1">Cladode</tissue>
    </source>
</reference>
<evidence type="ECO:0000313" key="1">
    <source>
        <dbReference type="EMBL" id="MBA4643938.1"/>
    </source>
</evidence>
<sequence>MPFNQPATSLRDELHTMAQNKSPWLSRVVLLLWSLWKSRNAYVFKNEVPSPMGTLVRAKRNWAEWTLRNRMATAFHYNSHNSPQVVPHHTQPLQFIGWKLPQGGFVKLNFDGTKSAAVAAAGFVLRNWQGSFITAGARFWKMLRSSLLRPRLCAMALVLRCELGIVELKWKETT</sequence>
<dbReference type="EMBL" id="GISG01135726">
    <property type="protein sequence ID" value="MBA4643937.1"/>
    <property type="molecule type" value="Transcribed_RNA"/>
</dbReference>
<dbReference type="EMBL" id="GISG01135727">
    <property type="protein sequence ID" value="MBA4643938.1"/>
    <property type="molecule type" value="Transcribed_RNA"/>
</dbReference>
<reference evidence="1" key="1">
    <citation type="journal article" date="2013" name="J. Plant Res.">
        <title>Effect of fungi and light on seed germination of three Opuntia species from semiarid lands of central Mexico.</title>
        <authorList>
            <person name="Delgado-Sanchez P."/>
            <person name="Jimenez-Bremont J.F."/>
            <person name="Guerrero-Gonzalez Mde L."/>
            <person name="Flores J."/>
        </authorList>
    </citation>
    <scope>NUCLEOTIDE SEQUENCE</scope>
    <source>
        <tissue evidence="1">Cladode</tissue>
    </source>
</reference>
<name>A0A7C8ZI67_OPUST</name>
<organism evidence="1">
    <name type="scientific">Opuntia streptacantha</name>
    <name type="common">Prickly pear cactus</name>
    <name type="synonym">Opuntia cardona</name>
    <dbReference type="NCBI Taxonomy" id="393608"/>
    <lineage>
        <taxon>Eukaryota</taxon>
        <taxon>Viridiplantae</taxon>
        <taxon>Streptophyta</taxon>
        <taxon>Embryophyta</taxon>
        <taxon>Tracheophyta</taxon>
        <taxon>Spermatophyta</taxon>
        <taxon>Magnoliopsida</taxon>
        <taxon>eudicotyledons</taxon>
        <taxon>Gunneridae</taxon>
        <taxon>Pentapetalae</taxon>
        <taxon>Caryophyllales</taxon>
        <taxon>Cactineae</taxon>
        <taxon>Cactaceae</taxon>
        <taxon>Opuntioideae</taxon>
        <taxon>Opuntia</taxon>
    </lineage>
</organism>